<evidence type="ECO:0000313" key="5">
    <source>
        <dbReference type="EMBL" id="GAO42316.1"/>
    </source>
</evidence>
<comment type="catalytic activity">
    <reaction evidence="4">
        <text>a 2'-deoxycytidine in DNA + S-adenosyl-L-methionine = a 5-methyl-2'-deoxycytidine in DNA + S-adenosyl-L-homocysteine + H(+)</text>
        <dbReference type="Rhea" id="RHEA:13681"/>
        <dbReference type="Rhea" id="RHEA-COMP:11369"/>
        <dbReference type="Rhea" id="RHEA-COMP:11370"/>
        <dbReference type="ChEBI" id="CHEBI:15378"/>
        <dbReference type="ChEBI" id="CHEBI:57856"/>
        <dbReference type="ChEBI" id="CHEBI:59789"/>
        <dbReference type="ChEBI" id="CHEBI:85452"/>
        <dbReference type="ChEBI" id="CHEBI:85454"/>
        <dbReference type="EC" id="2.1.1.37"/>
    </reaction>
</comment>
<protein>
    <submittedName>
        <fullName evidence="5">Cytosine-specific DNA methyltransferase</fullName>
    </submittedName>
</protein>
<evidence type="ECO:0000313" key="6">
    <source>
        <dbReference type="Proteomes" id="UP000033121"/>
    </source>
</evidence>
<dbReference type="InterPro" id="IPR001525">
    <property type="entry name" value="C5_MeTfrase"/>
</dbReference>
<keyword evidence="6" id="KW-1185">Reference proteome</keyword>
<dbReference type="InterPro" id="IPR029063">
    <property type="entry name" value="SAM-dependent_MTases_sf"/>
</dbReference>
<evidence type="ECO:0000256" key="2">
    <source>
        <dbReference type="ARBA" id="ARBA00022679"/>
    </source>
</evidence>
<dbReference type="STRING" id="1220578.FPE01S_01_13310"/>
<comment type="caution">
    <text evidence="5">The sequence shown here is derived from an EMBL/GenBank/DDBJ whole genome shotgun (WGS) entry which is preliminary data.</text>
</comment>
<dbReference type="Proteomes" id="UP000033121">
    <property type="component" value="Unassembled WGS sequence"/>
</dbReference>
<keyword evidence="3" id="KW-0680">Restriction system</keyword>
<keyword evidence="1 5" id="KW-0489">Methyltransferase</keyword>
<dbReference type="Gene3D" id="3.90.120.10">
    <property type="entry name" value="DNA Methylase, subunit A, domain 2"/>
    <property type="match status" value="1"/>
</dbReference>
<accession>A0A0E9MXZ8</accession>
<name>A0A0E9MXZ8_9BACT</name>
<evidence type="ECO:0000256" key="4">
    <source>
        <dbReference type="ARBA" id="ARBA00047422"/>
    </source>
</evidence>
<dbReference type="GO" id="GO:0009307">
    <property type="term" value="P:DNA restriction-modification system"/>
    <property type="evidence" value="ECO:0007669"/>
    <property type="project" value="UniProtKB-KW"/>
</dbReference>
<dbReference type="Pfam" id="PF00145">
    <property type="entry name" value="DNA_methylase"/>
    <property type="match status" value="1"/>
</dbReference>
<dbReference type="SUPFAM" id="SSF53335">
    <property type="entry name" value="S-adenosyl-L-methionine-dependent methyltransferases"/>
    <property type="match status" value="1"/>
</dbReference>
<evidence type="ECO:0000256" key="1">
    <source>
        <dbReference type="ARBA" id="ARBA00022603"/>
    </source>
</evidence>
<dbReference type="AlphaFoldDB" id="A0A0E9MXZ8"/>
<organism evidence="5 6">
    <name type="scientific">Flavihumibacter petaseus NBRC 106054</name>
    <dbReference type="NCBI Taxonomy" id="1220578"/>
    <lineage>
        <taxon>Bacteria</taxon>
        <taxon>Pseudomonadati</taxon>
        <taxon>Bacteroidota</taxon>
        <taxon>Chitinophagia</taxon>
        <taxon>Chitinophagales</taxon>
        <taxon>Chitinophagaceae</taxon>
        <taxon>Flavihumibacter</taxon>
    </lineage>
</organism>
<keyword evidence="2 5" id="KW-0808">Transferase</keyword>
<gene>
    <name evidence="5" type="ORF">FPE01S_01_13310</name>
</gene>
<sequence length="182" mass="20284">MQNQSLATPAGTVMPNDKHRLVEAVPFIMPTNYDNKLKSIEEPSPTIKANRKHHYLVNPSWCGNPGSVEEPCCVVVARQDKAPLYLVQVEGGEVLVPVYPEDSPIAIQIKQFMALFGLVDIKMRMLRVGELLKIQGFPADYQLSGNQSDQKKFIGNSVVPDVVRACYETMAEKFETHNKKAA</sequence>
<dbReference type="GO" id="GO:0003886">
    <property type="term" value="F:DNA (cytosine-5-)-methyltransferase activity"/>
    <property type="evidence" value="ECO:0007669"/>
    <property type="project" value="UniProtKB-EC"/>
</dbReference>
<reference evidence="5 6" key="1">
    <citation type="submission" date="2015-04" db="EMBL/GenBank/DDBJ databases">
        <title>Whole genome shotgun sequence of Flavihumibacter petaseus NBRC 106054.</title>
        <authorList>
            <person name="Miyazawa S."/>
            <person name="Hosoyama A."/>
            <person name="Hashimoto M."/>
            <person name="Noguchi M."/>
            <person name="Tsuchikane K."/>
            <person name="Ohji S."/>
            <person name="Yamazoe A."/>
            <person name="Ichikawa N."/>
            <person name="Kimura A."/>
            <person name="Fujita N."/>
        </authorList>
    </citation>
    <scope>NUCLEOTIDE SEQUENCE [LARGE SCALE GENOMIC DNA]</scope>
    <source>
        <strain evidence="5 6">NBRC 106054</strain>
    </source>
</reference>
<dbReference type="EMBL" id="BBWV01000001">
    <property type="protein sequence ID" value="GAO42316.1"/>
    <property type="molecule type" value="Genomic_DNA"/>
</dbReference>
<evidence type="ECO:0000256" key="3">
    <source>
        <dbReference type="ARBA" id="ARBA00022747"/>
    </source>
</evidence>
<dbReference type="GO" id="GO:0032259">
    <property type="term" value="P:methylation"/>
    <property type="evidence" value="ECO:0007669"/>
    <property type="project" value="UniProtKB-KW"/>
</dbReference>
<proteinExistence type="predicted"/>